<gene>
    <name evidence="1" type="ORF">SSPH_01081</name>
</gene>
<evidence type="ECO:0000313" key="1">
    <source>
        <dbReference type="EMBL" id="CVK18443.1"/>
    </source>
</evidence>
<proteinExistence type="predicted"/>
<reference evidence="1 2" key="1">
    <citation type="submission" date="2016-01" db="EMBL/GenBank/DDBJ databases">
        <authorList>
            <person name="Brown R."/>
        </authorList>
    </citation>
    <scope>NUCLEOTIDE SEQUENCE [LARGE SCALE GENOMIC DNA]</scope>
    <source>
        <strain evidence="1">Sporomusa sphaeroides DSM 2875</strain>
    </source>
</reference>
<protein>
    <submittedName>
        <fullName evidence="1">Uncharacterized protein</fullName>
    </submittedName>
</protein>
<dbReference type="RefSeq" id="WP_075756376.1">
    <property type="nucleotide sequence ID" value="NZ_CP146991.1"/>
</dbReference>
<accession>A0ABM9VZZ7</accession>
<comment type="caution">
    <text evidence="1">The sequence shown here is derived from an EMBL/GenBank/DDBJ whole genome shotgun (WGS) entry which is preliminary data.</text>
</comment>
<organism evidence="1 2">
    <name type="scientific">Sporomusa sphaeroides DSM 2875</name>
    <dbReference type="NCBI Taxonomy" id="1337886"/>
    <lineage>
        <taxon>Bacteria</taxon>
        <taxon>Bacillati</taxon>
        <taxon>Bacillota</taxon>
        <taxon>Negativicutes</taxon>
        <taxon>Selenomonadales</taxon>
        <taxon>Sporomusaceae</taxon>
        <taxon>Sporomusa</taxon>
    </lineage>
</organism>
<keyword evidence="2" id="KW-1185">Reference proteome</keyword>
<name>A0ABM9VZZ7_9FIRM</name>
<sequence length="64" mass="7299">MLKVTITLSNDDAELLQKAADNMTAWNARRGRNTIWTIEDYLRIGALQQAREDLERHAADLTAE</sequence>
<dbReference type="Proteomes" id="UP000245702">
    <property type="component" value="Unassembled WGS sequence"/>
</dbReference>
<dbReference type="EMBL" id="FCOW01000004">
    <property type="protein sequence ID" value="CVK18443.1"/>
    <property type="molecule type" value="Genomic_DNA"/>
</dbReference>
<evidence type="ECO:0000313" key="2">
    <source>
        <dbReference type="Proteomes" id="UP000245702"/>
    </source>
</evidence>